<keyword evidence="3" id="KW-0444">Lipid biosynthesis</keyword>
<dbReference type="NCBIfam" id="TIGR00682">
    <property type="entry name" value="lpxK"/>
    <property type="match status" value="1"/>
</dbReference>
<evidence type="ECO:0000256" key="8">
    <source>
        <dbReference type="ARBA" id="ARBA00022840"/>
    </source>
</evidence>
<feature type="non-terminal residue" evidence="11">
    <location>
        <position position="361"/>
    </location>
</feature>
<keyword evidence="9" id="KW-0443">Lipid metabolism</keyword>
<dbReference type="GO" id="GO:0005524">
    <property type="term" value="F:ATP binding"/>
    <property type="evidence" value="ECO:0007669"/>
    <property type="project" value="UniProtKB-KW"/>
</dbReference>
<organism evidence="11">
    <name type="scientific">marine sediment metagenome</name>
    <dbReference type="NCBI Taxonomy" id="412755"/>
    <lineage>
        <taxon>unclassified sequences</taxon>
        <taxon>metagenomes</taxon>
        <taxon>ecological metagenomes</taxon>
    </lineage>
</organism>
<keyword evidence="6" id="KW-0547">Nucleotide-binding</keyword>
<gene>
    <name evidence="11" type="ORF">LCGC14_2872450</name>
</gene>
<dbReference type="AlphaFoldDB" id="A0A0F9AAP4"/>
<evidence type="ECO:0000256" key="2">
    <source>
        <dbReference type="ARBA" id="ARBA00012071"/>
    </source>
</evidence>
<dbReference type="HAMAP" id="MF_00409">
    <property type="entry name" value="LpxK"/>
    <property type="match status" value="1"/>
</dbReference>
<evidence type="ECO:0000313" key="11">
    <source>
        <dbReference type="EMBL" id="KKK75564.1"/>
    </source>
</evidence>
<evidence type="ECO:0000256" key="9">
    <source>
        <dbReference type="ARBA" id="ARBA00023098"/>
    </source>
</evidence>
<dbReference type="PANTHER" id="PTHR42724">
    <property type="entry name" value="TETRAACYLDISACCHARIDE 4'-KINASE"/>
    <property type="match status" value="1"/>
</dbReference>
<keyword evidence="5" id="KW-0808">Transferase</keyword>
<dbReference type="GO" id="GO:0005886">
    <property type="term" value="C:plasma membrane"/>
    <property type="evidence" value="ECO:0007669"/>
    <property type="project" value="TreeGrafter"/>
</dbReference>
<dbReference type="CDD" id="cd01983">
    <property type="entry name" value="SIMIBI"/>
    <property type="match status" value="1"/>
</dbReference>
<dbReference type="GO" id="GO:0009244">
    <property type="term" value="P:lipopolysaccharide core region biosynthetic process"/>
    <property type="evidence" value="ECO:0007669"/>
    <property type="project" value="TreeGrafter"/>
</dbReference>
<evidence type="ECO:0000256" key="4">
    <source>
        <dbReference type="ARBA" id="ARBA00022556"/>
    </source>
</evidence>
<sequence>MSFSTSLERAWNRRISWTLILVPFSWLFRLVVNIRRYYHQQLVPNSSLKIPVIVVGNITVGGTGKTPLLLALVAHFKQQGYRPGVISRGYGGNASEYPILVTTTESAADEVGDEPLLLASACPVVVDPDRYRAALSLMEQTNCDLILSDDGLQHYRLPRDIEIVVVDGGRGFGNGHCLPAGPLREPVSRLTQADFILINRTLPSSTVPNGTVHNSNDSGRSNLEPGSLNPGYLDDCIENHFQLKIEPAQFRHLVSGQQLQPQDWADGRQIHAVAGIGNPQRFSTTLEQLGFEVQLHTWPDHHDFQGDELLFDDNLPVIITAKDAVKCHGIANDKVWVLDVVAVPDTDFLNKLTDAVGRLTK</sequence>
<evidence type="ECO:0000256" key="5">
    <source>
        <dbReference type="ARBA" id="ARBA00022679"/>
    </source>
</evidence>
<dbReference type="EMBL" id="LAZR01055809">
    <property type="protein sequence ID" value="KKK75564.1"/>
    <property type="molecule type" value="Genomic_DNA"/>
</dbReference>
<keyword evidence="10" id="KW-1133">Transmembrane helix</keyword>
<dbReference type="InterPro" id="IPR027417">
    <property type="entry name" value="P-loop_NTPase"/>
</dbReference>
<dbReference type="GO" id="GO:0009029">
    <property type="term" value="F:lipid-A 4'-kinase activity"/>
    <property type="evidence" value="ECO:0007669"/>
    <property type="project" value="UniProtKB-EC"/>
</dbReference>
<feature type="transmembrane region" description="Helical" evidence="10">
    <location>
        <begin position="15"/>
        <end position="32"/>
    </location>
</feature>
<dbReference type="UniPathway" id="UPA00359">
    <property type="reaction ID" value="UER00482"/>
</dbReference>
<evidence type="ECO:0000256" key="10">
    <source>
        <dbReference type="SAM" id="Phobius"/>
    </source>
</evidence>
<dbReference type="SUPFAM" id="SSF52540">
    <property type="entry name" value="P-loop containing nucleoside triphosphate hydrolases"/>
    <property type="match status" value="1"/>
</dbReference>
<evidence type="ECO:0000256" key="6">
    <source>
        <dbReference type="ARBA" id="ARBA00022741"/>
    </source>
</evidence>
<dbReference type="EC" id="2.7.1.130" evidence="2"/>
<evidence type="ECO:0000256" key="3">
    <source>
        <dbReference type="ARBA" id="ARBA00022516"/>
    </source>
</evidence>
<comment type="caution">
    <text evidence="11">The sequence shown here is derived from an EMBL/GenBank/DDBJ whole genome shotgun (WGS) entry which is preliminary data.</text>
</comment>
<evidence type="ECO:0000256" key="1">
    <source>
        <dbReference type="ARBA" id="ARBA00004870"/>
    </source>
</evidence>
<protein>
    <recommendedName>
        <fullName evidence="2">tetraacyldisaccharide 4'-kinase</fullName>
        <ecNumber evidence="2">2.7.1.130</ecNumber>
    </recommendedName>
</protein>
<dbReference type="GO" id="GO:0009245">
    <property type="term" value="P:lipid A biosynthetic process"/>
    <property type="evidence" value="ECO:0007669"/>
    <property type="project" value="UniProtKB-KW"/>
</dbReference>
<dbReference type="PANTHER" id="PTHR42724:SF1">
    <property type="entry name" value="TETRAACYLDISACCHARIDE 4'-KINASE, MITOCHONDRIAL-RELATED"/>
    <property type="match status" value="1"/>
</dbReference>
<accession>A0A0F9AAP4</accession>
<keyword evidence="10" id="KW-0472">Membrane</keyword>
<proteinExistence type="inferred from homology"/>
<evidence type="ECO:0000256" key="7">
    <source>
        <dbReference type="ARBA" id="ARBA00022777"/>
    </source>
</evidence>
<keyword evidence="10" id="KW-0812">Transmembrane</keyword>
<dbReference type="InterPro" id="IPR003758">
    <property type="entry name" value="LpxK"/>
</dbReference>
<dbReference type="Pfam" id="PF02606">
    <property type="entry name" value="LpxK"/>
    <property type="match status" value="1"/>
</dbReference>
<keyword evidence="4" id="KW-0441">Lipid A biosynthesis</keyword>
<keyword evidence="7" id="KW-0418">Kinase</keyword>
<name>A0A0F9AAP4_9ZZZZ</name>
<reference evidence="11" key="1">
    <citation type="journal article" date="2015" name="Nature">
        <title>Complex archaea that bridge the gap between prokaryotes and eukaryotes.</title>
        <authorList>
            <person name="Spang A."/>
            <person name="Saw J.H."/>
            <person name="Jorgensen S.L."/>
            <person name="Zaremba-Niedzwiedzka K."/>
            <person name="Martijn J."/>
            <person name="Lind A.E."/>
            <person name="van Eijk R."/>
            <person name="Schleper C."/>
            <person name="Guy L."/>
            <person name="Ettema T.J."/>
        </authorList>
    </citation>
    <scope>NUCLEOTIDE SEQUENCE</scope>
</reference>
<keyword evidence="8" id="KW-0067">ATP-binding</keyword>
<comment type="pathway">
    <text evidence="1">Glycolipid biosynthesis; lipid IV(A) biosynthesis; lipid IV(A) from (3R)-3-hydroxytetradecanoyl-[acyl-carrier-protein] and UDP-N-acetyl-alpha-D-glucosamine: step 6/6.</text>
</comment>